<dbReference type="RefSeq" id="WP_224312618.1">
    <property type="nucleotide sequence ID" value="NZ_JAIRBM010000005.1"/>
</dbReference>
<organism evidence="4 5">
    <name type="scientific">Microvirga puerhi</name>
    <dbReference type="NCBI Taxonomy" id="2876078"/>
    <lineage>
        <taxon>Bacteria</taxon>
        <taxon>Pseudomonadati</taxon>
        <taxon>Pseudomonadota</taxon>
        <taxon>Alphaproteobacteria</taxon>
        <taxon>Hyphomicrobiales</taxon>
        <taxon>Methylobacteriaceae</taxon>
        <taxon>Microvirga</taxon>
    </lineage>
</organism>
<evidence type="ECO:0000256" key="1">
    <source>
        <dbReference type="ARBA" id="ARBA00005125"/>
    </source>
</evidence>
<sequence length="354" mass="39216">MAESFEGKNVLVVGGAGFVGSNLVRFILKQNPRKLTIVDNFLSADPINVPDHPAVKLVSGPITNDRILRELDEDLDYAYHLACYHGNQSSIHDPLADHDNNNITSLKLFERLKDIKSLKKVVYAAAGCAVAAKTFDGAQATKEDAPVSLFHDSPYSISKLVGEMYGNYYFARYGMPFVKARFQNVYGPGEILGAGRWRGTPATVWRNVTPTFVWKSLHGEALPVENGGIASRDFIFVEDMARGLMACALRGDPGEIYNLGSGVETTIRELAERINRLTANGTPIAMTPARDWDRSGQRFGDPTKAKEKLGFAAEVTHEEGLRRTVEWTKANRETILRCMGQHVHFVPDVKKYQA</sequence>
<comment type="pathway">
    <text evidence="1">Bacterial outer membrane biogenesis; LPS O-antigen biosynthesis.</text>
</comment>
<comment type="similarity">
    <text evidence="2">Belongs to the NAD(P)-dependent epimerase/dehydratase family.</text>
</comment>
<keyword evidence="5" id="KW-1185">Reference proteome</keyword>
<evidence type="ECO:0000313" key="4">
    <source>
        <dbReference type="EMBL" id="MBZ6076290.1"/>
    </source>
</evidence>
<name>A0ABS7VMH6_9HYPH</name>
<dbReference type="SUPFAM" id="SSF51735">
    <property type="entry name" value="NAD(P)-binding Rossmann-fold domains"/>
    <property type="match status" value="1"/>
</dbReference>
<evidence type="ECO:0000313" key="5">
    <source>
        <dbReference type="Proteomes" id="UP000704176"/>
    </source>
</evidence>
<dbReference type="Proteomes" id="UP000704176">
    <property type="component" value="Unassembled WGS sequence"/>
</dbReference>
<evidence type="ECO:0000259" key="3">
    <source>
        <dbReference type="Pfam" id="PF01370"/>
    </source>
</evidence>
<dbReference type="PANTHER" id="PTHR43000">
    <property type="entry name" value="DTDP-D-GLUCOSE 4,6-DEHYDRATASE-RELATED"/>
    <property type="match status" value="1"/>
</dbReference>
<dbReference type="Gene3D" id="3.40.50.720">
    <property type="entry name" value="NAD(P)-binding Rossmann-like Domain"/>
    <property type="match status" value="1"/>
</dbReference>
<protein>
    <submittedName>
        <fullName evidence="4">NAD-dependent epimerase/dehydratase family protein</fullName>
    </submittedName>
</protein>
<evidence type="ECO:0000256" key="2">
    <source>
        <dbReference type="ARBA" id="ARBA00007637"/>
    </source>
</evidence>
<dbReference type="EMBL" id="JAIRBM010000005">
    <property type="protein sequence ID" value="MBZ6076290.1"/>
    <property type="molecule type" value="Genomic_DNA"/>
</dbReference>
<dbReference type="InterPro" id="IPR036291">
    <property type="entry name" value="NAD(P)-bd_dom_sf"/>
</dbReference>
<reference evidence="4 5" key="1">
    <citation type="submission" date="2021-09" db="EMBL/GenBank/DDBJ databases">
        <title>The complete genome sequence of a new microorganism.</title>
        <authorList>
            <person name="Zi Z."/>
        </authorList>
    </citation>
    <scope>NUCLEOTIDE SEQUENCE [LARGE SCALE GENOMIC DNA]</scope>
    <source>
        <strain evidence="4 5">WGZ8</strain>
    </source>
</reference>
<feature type="domain" description="NAD-dependent epimerase/dehydratase" evidence="3">
    <location>
        <begin position="10"/>
        <end position="260"/>
    </location>
</feature>
<comment type="caution">
    <text evidence="4">The sequence shown here is derived from an EMBL/GenBank/DDBJ whole genome shotgun (WGS) entry which is preliminary data.</text>
</comment>
<accession>A0ABS7VMH6</accession>
<gene>
    <name evidence="4" type="ORF">K9B37_08305</name>
</gene>
<proteinExistence type="inferred from homology"/>
<dbReference type="Gene3D" id="3.90.25.10">
    <property type="entry name" value="UDP-galactose 4-epimerase, domain 1"/>
    <property type="match status" value="1"/>
</dbReference>
<dbReference type="InterPro" id="IPR001509">
    <property type="entry name" value="Epimerase_deHydtase"/>
</dbReference>
<dbReference type="Pfam" id="PF01370">
    <property type="entry name" value="Epimerase"/>
    <property type="match status" value="1"/>
</dbReference>